<organism evidence="6 7">
    <name type="scientific">Periweissella fabaria</name>
    <dbReference type="NCBI Taxonomy" id="546157"/>
    <lineage>
        <taxon>Bacteria</taxon>
        <taxon>Bacillati</taxon>
        <taxon>Bacillota</taxon>
        <taxon>Bacilli</taxon>
        <taxon>Lactobacillales</taxon>
        <taxon>Lactobacillaceae</taxon>
        <taxon>Periweissella</taxon>
    </lineage>
</organism>
<keyword evidence="7" id="KW-1185">Reference proteome</keyword>
<comment type="similarity">
    <text evidence="2 4">Belongs to the FliE family.</text>
</comment>
<gene>
    <name evidence="4 6" type="primary">fliE</name>
    <name evidence="6" type="ORF">WFA24289_01281</name>
</gene>
<evidence type="ECO:0000256" key="5">
    <source>
        <dbReference type="NCBIfam" id="TIGR00205"/>
    </source>
</evidence>
<protein>
    <recommendedName>
        <fullName evidence="4 5">Flagellar hook-basal body complex protein FliE</fullName>
    </recommendedName>
</protein>
<evidence type="ECO:0000313" key="6">
    <source>
        <dbReference type="EMBL" id="CAH0416964.1"/>
    </source>
</evidence>
<dbReference type="Proteomes" id="UP000789707">
    <property type="component" value="Unassembled WGS sequence"/>
</dbReference>
<keyword evidence="6" id="KW-0969">Cilium</keyword>
<dbReference type="PANTHER" id="PTHR34653">
    <property type="match status" value="1"/>
</dbReference>
<dbReference type="PANTHER" id="PTHR34653:SF1">
    <property type="entry name" value="FLAGELLAR HOOK-BASAL BODY COMPLEX PROTEIN FLIE"/>
    <property type="match status" value="1"/>
</dbReference>
<dbReference type="Pfam" id="PF02049">
    <property type="entry name" value="FliE"/>
    <property type="match status" value="1"/>
</dbReference>
<evidence type="ECO:0000256" key="3">
    <source>
        <dbReference type="ARBA" id="ARBA00023143"/>
    </source>
</evidence>
<dbReference type="HAMAP" id="MF_00724">
    <property type="entry name" value="FliE"/>
    <property type="match status" value="1"/>
</dbReference>
<name>A0ABM8Z896_9LACO</name>
<dbReference type="PRINTS" id="PR01006">
    <property type="entry name" value="FLGHOOKFLIE"/>
</dbReference>
<evidence type="ECO:0000256" key="1">
    <source>
        <dbReference type="ARBA" id="ARBA00004117"/>
    </source>
</evidence>
<proteinExistence type="inferred from homology"/>
<comment type="subcellular location">
    <subcellularLocation>
        <location evidence="1 4">Bacterial flagellum basal body</location>
    </subcellularLocation>
</comment>
<evidence type="ECO:0000313" key="7">
    <source>
        <dbReference type="Proteomes" id="UP000789707"/>
    </source>
</evidence>
<dbReference type="RefSeq" id="WP_230096999.1">
    <property type="nucleotide sequence ID" value="NZ_CAKKNS010000005.1"/>
</dbReference>
<dbReference type="InterPro" id="IPR001624">
    <property type="entry name" value="FliE"/>
</dbReference>
<evidence type="ECO:0000256" key="4">
    <source>
        <dbReference type="HAMAP-Rule" id="MF_00724"/>
    </source>
</evidence>
<sequence length="106" mass="11412">MESINSLLSNVQGYQGFLAKQTGLENTDFSATHSANFSQLLGNAINGLNNNVNAMEQGTAGLISGNNNDLGKAMVQMTEAQLSVQTAVQVRNKVLEAYNDIKNMQF</sequence>
<dbReference type="EMBL" id="CAKKNS010000005">
    <property type="protein sequence ID" value="CAH0416964.1"/>
    <property type="molecule type" value="Genomic_DNA"/>
</dbReference>
<keyword evidence="6" id="KW-0966">Cell projection</keyword>
<accession>A0ABM8Z896</accession>
<evidence type="ECO:0000256" key="2">
    <source>
        <dbReference type="ARBA" id="ARBA00009272"/>
    </source>
</evidence>
<dbReference type="NCBIfam" id="TIGR00205">
    <property type="entry name" value="fliE"/>
    <property type="match status" value="1"/>
</dbReference>
<reference evidence="6 7" key="1">
    <citation type="submission" date="2021-11" db="EMBL/GenBank/DDBJ databases">
        <authorList>
            <person name="Depoorter E."/>
        </authorList>
    </citation>
    <scope>NUCLEOTIDE SEQUENCE [LARGE SCALE GENOMIC DNA]</scope>
    <source>
        <strain evidence="6 7">LMG 24289</strain>
    </source>
</reference>
<keyword evidence="6" id="KW-0282">Flagellum</keyword>
<keyword evidence="3 4" id="KW-0975">Bacterial flagellum</keyword>
<comment type="caution">
    <text evidence="6">The sequence shown here is derived from an EMBL/GenBank/DDBJ whole genome shotgun (WGS) entry which is preliminary data.</text>
</comment>